<keyword evidence="1" id="KW-0812">Transmembrane</keyword>
<gene>
    <name evidence="2" type="ORF">LMG27198_18060</name>
</gene>
<evidence type="ECO:0000313" key="2">
    <source>
        <dbReference type="EMBL" id="GLI92814.1"/>
    </source>
</evidence>
<keyword evidence="1" id="KW-0472">Membrane</keyword>
<keyword evidence="3" id="KW-1185">Reference proteome</keyword>
<evidence type="ECO:0000256" key="1">
    <source>
        <dbReference type="SAM" id="Phobius"/>
    </source>
</evidence>
<dbReference type="EMBL" id="BSEC01000001">
    <property type="protein sequence ID" value="GLI92814.1"/>
    <property type="molecule type" value="Genomic_DNA"/>
</dbReference>
<dbReference type="AlphaFoldDB" id="A0A9W6LRZ7"/>
<proteinExistence type="predicted"/>
<accession>A0A9W6LRZ7</accession>
<reference evidence="2" key="1">
    <citation type="journal article" date="2023" name="Int. J. Syst. Evol. Microbiol.">
        <title>Methylocystis iwaonis sp. nov., a type II methane-oxidizing bacterium from surface soil of a rice paddy field in Japan, and emended description of the genus Methylocystis (ex Whittenbury et al. 1970) Bowman et al. 1993.</title>
        <authorList>
            <person name="Kaise H."/>
            <person name="Sawadogo J.B."/>
            <person name="Alam M.S."/>
            <person name="Ueno C."/>
            <person name="Dianou D."/>
            <person name="Shinjo R."/>
            <person name="Asakawa S."/>
        </authorList>
    </citation>
    <scope>NUCLEOTIDE SEQUENCE</scope>
    <source>
        <strain evidence="2">LMG27198</strain>
    </source>
</reference>
<comment type="caution">
    <text evidence="2">The sequence shown here is derived from an EMBL/GenBank/DDBJ whole genome shotgun (WGS) entry which is preliminary data.</text>
</comment>
<organism evidence="2 3">
    <name type="scientific">Methylocystis echinoides</name>
    <dbReference type="NCBI Taxonomy" id="29468"/>
    <lineage>
        <taxon>Bacteria</taxon>
        <taxon>Pseudomonadati</taxon>
        <taxon>Pseudomonadota</taxon>
        <taxon>Alphaproteobacteria</taxon>
        <taxon>Hyphomicrobiales</taxon>
        <taxon>Methylocystaceae</taxon>
        <taxon>Methylocystis</taxon>
    </lineage>
</organism>
<evidence type="ECO:0000313" key="3">
    <source>
        <dbReference type="Proteomes" id="UP001144323"/>
    </source>
</evidence>
<feature type="transmembrane region" description="Helical" evidence="1">
    <location>
        <begin position="21"/>
        <end position="42"/>
    </location>
</feature>
<dbReference type="Proteomes" id="UP001144323">
    <property type="component" value="Unassembled WGS sequence"/>
</dbReference>
<sequence>MILPLPPGVAREANMRTGRNYWFIAQAALIGVMLAAVDFGLYEALDHTFR</sequence>
<name>A0A9W6LRZ7_9HYPH</name>
<protein>
    <submittedName>
        <fullName evidence="2">Uncharacterized protein</fullName>
    </submittedName>
</protein>
<keyword evidence="1" id="KW-1133">Transmembrane helix</keyword>